<reference evidence="8 9" key="1">
    <citation type="submission" date="2018-04" db="EMBL/GenBank/DDBJ databases">
        <authorList>
            <person name="Vogel A."/>
        </authorList>
    </citation>
    <scope>NUCLEOTIDE SEQUENCE [LARGE SCALE GENOMIC DNA]</scope>
</reference>
<proteinExistence type="predicted"/>
<dbReference type="InterPro" id="IPR002100">
    <property type="entry name" value="TF_MADSbox"/>
</dbReference>
<dbReference type="Proteomes" id="UP000595140">
    <property type="component" value="Unassembled WGS sequence"/>
</dbReference>
<dbReference type="Gene3D" id="3.40.1810.10">
    <property type="entry name" value="Transcription factor, MADS-box"/>
    <property type="match status" value="1"/>
</dbReference>
<dbReference type="SMART" id="SM00432">
    <property type="entry name" value="MADS"/>
    <property type="match status" value="1"/>
</dbReference>
<keyword evidence="4" id="KW-0804">Transcription</keyword>
<dbReference type="SUPFAM" id="SSF55455">
    <property type="entry name" value="SRF-like"/>
    <property type="match status" value="1"/>
</dbReference>
<gene>
    <name evidence="8" type="ORF">CCAM_LOCUS23843</name>
</gene>
<dbReference type="OrthoDB" id="1306075at2759"/>
<dbReference type="GO" id="GO:0000981">
    <property type="term" value="F:DNA-binding transcription factor activity, RNA polymerase II-specific"/>
    <property type="evidence" value="ECO:0007669"/>
    <property type="project" value="TreeGrafter"/>
</dbReference>
<evidence type="ECO:0000256" key="3">
    <source>
        <dbReference type="ARBA" id="ARBA00023125"/>
    </source>
</evidence>
<name>A0A484M0L9_9ASTE</name>
<dbReference type="InterPro" id="IPR036879">
    <property type="entry name" value="TF_MADSbox_sf"/>
</dbReference>
<feature type="non-terminal residue" evidence="8">
    <location>
        <position position="94"/>
    </location>
</feature>
<dbReference type="PANTHER" id="PTHR11945:SF534">
    <property type="entry name" value="MYOCYTE-SPECIFIC ENHANCER FACTOR 2"/>
    <property type="match status" value="1"/>
</dbReference>
<feature type="domain" description="MADS-box" evidence="7">
    <location>
        <begin position="3"/>
        <end position="64"/>
    </location>
</feature>
<dbReference type="EMBL" id="OOIL02002285">
    <property type="protein sequence ID" value="VFQ82067.1"/>
    <property type="molecule type" value="Genomic_DNA"/>
</dbReference>
<dbReference type="GO" id="GO:0005634">
    <property type="term" value="C:nucleus"/>
    <property type="evidence" value="ECO:0007669"/>
    <property type="project" value="UniProtKB-SubCell"/>
</dbReference>
<evidence type="ECO:0000313" key="8">
    <source>
        <dbReference type="EMBL" id="VFQ82067.1"/>
    </source>
</evidence>
<accession>A0A484M0L9</accession>
<evidence type="ECO:0000256" key="1">
    <source>
        <dbReference type="ARBA" id="ARBA00004123"/>
    </source>
</evidence>
<sequence length="94" mass="9983">MGKGKAKIEIKKIENVERRNVAFTKRRQGLFKKAHEICRLCPGTRVAALVFSLDGKPYIFGDPNALLRAAGGSLGESDSGGGYGGISASWCPGT</sequence>
<dbReference type="GO" id="GO:0045893">
    <property type="term" value="P:positive regulation of DNA-templated transcription"/>
    <property type="evidence" value="ECO:0007669"/>
    <property type="project" value="UniProtKB-ARBA"/>
</dbReference>
<feature type="compositionally biased region" description="Gly residues" evidence="6">
    <location>
        <begin position="75"/>
        <end position="85"/>
    </location>
</feature>
<dbReference type="PANTHER" id="PTHR11945">
    <property type="entry name" value="MADS BOX PROTEIN"/>
    <property type="match status" value="1"/>
</dbReference>
<dbReference type="AlphaFoldDB" id="A0A484M0L9"/>
<organism evidence="8 9">
    <name type="scientific">Cuscuta campestris</name>
    <dbReference type="NCBI Taxonomy" id="132261"/>
    <lineage>
        <taxon>Eukaryota</taxon>
        <taxon>Viridiplantae</taxon>
        <taxon>Streptophyta</taxon>
        <taxon>Embryophyta</taxon>
        <taxon>Tracheophyta</taxon>
        <taxon>Spermatophyta</taxon>
        <taxon>Magnoliopsida</taxon>
        <taxon>eudicotyledons</taxon>
        <taxon>Gunneridae</taxon>
        <taxon>Pentapetalae</taxon>
        <taxon>asterids</taxon>
        <taxon>lamiids</taxon>
        <taxon>Solanales</taxon>
        <taxon>Convolvulaceae</taxon>
        <taxon>Cuscuteae</taxon>
        <taxon>Cuscuta</taxon>
        <taxon>Cuscuta subgen. Grammica</taxon>
        <taxon>Cuscuta sect. Cleistogrammica</taxon>
    </lineage>
</organism>
<evidence type="ECO:0000256" key="5">
    <source>
        <dbReference type="ARBA" id="ARBA00023242"/>
    </source>
</evidence>
<dbReference type="PRINTS" id="PR00404">
    <property type="entry name" value="MADSDOMAIN"/>
</dbReference>
<evidence type="ECO:0000256" key="2">
    <source>
        <dbReference type="ARBA" id="ARBA00023015"/>
    </source>
</evidence>
<keyword evidence="9" id="KW-1185">Reference proteome</keyword>
<evidence type="ECO:0000313" key="9">
    <source>
        <dbReference type="Proteomes" id="UP000595140"/>
    </source>
</evidence>
<keyword evidence="2" id="KW-0805">Transcription regulation</keyword>
<dbReference type="PROSITE" id="PS50066">
    <property type="entry name" value="MADS_BOX_2"/>
    <property type="match status" value="1"/>
</dbReference>
<keyword evidence="5" id="KW-0539">Nucleus</keyword>
<feature type="region of interest" description="Disordered" evidence="6">
    <location>
        <begin position="75"/>
        <end position="94"/>
    </location>
</feature>
<evidence type="ECO:0000259" key="7">
    <source>
        <dbReference type="PROSITE" id="PS50066"/>
    </source>
</evidence>
<comment type="subcellular location">
    <subcellularLocation>
        <location evidence="1">Nucleus</location>
    </subcellularLocation>
</comment>
<keyword evidence="3" id="KW-0238">DNA-binding</keyword>
<dbReference type="Pfam" id="PF00319">
    <property type="entry name" value="SRF-TF"/>
    <property type="match status" value="1"/>
</dbReference>
<evidence type="ECO:0000256" key="6">
    <source>
        <dbReference type="SAM" id="MobiDB-lite"/>
    </source>
</evidence>
<protein>
    <recommendedName>
        <fullName evidence="7">MADS-box domain-containing protein</fullName>
    </recommendedName>
</protein>
<evidence type="ECO:0000256" key="4">
    <source>
        <dbReference type="ARBA" id="ARBA00023163"/>
    </source>
</evidence>
<dbReference type="GO" id="GO:0046983">
    <property type="term" value="F:protein dimerization activity"/>
    <property type="evidence" value="ECO:0007669"/>
    <property type="project" value="InterPro"/>
</dbReference>
<dbReference type="CDD" id="cd00120">
    <property type="entry name" value="MADS"/>
    <property type="match status" value="1"/>
</dbReference>
<dbReference type="GO" id="GO:0000978">
    <property type="term" value="F:RNA polymerase II cis-regulatory region sequence-specific DNA binding"/>
    <property type="evidence" value="ECO:0007669"/>
    <property type="project" value="TreeGrafter"/>
</dbReference>